<evidence type="ECO:0000313" key="2">
    <source>
        <dbReference type="Proteomes" id="UP000320475"/>
    </source>
</evidence>
<dbReference type="OrthoDB" id="2125748at2759"/>
<gene>
    <name evidence="1" type="ORF">SeLEV6574_g04536</name>
</gene>
<accession>A0A507CZ03</accession>
<reference evidence="1 2" key="1">
    <citation type="journal article" date="2019" name="Sci. Rep.">
        <title>Comparative genomics of chytrid fungi reveal insights into the obligate biotrophic and pathogenic lifestyle of Synchytrium endobioticum.</title>
        <authorList>
            <person name="van de Vossenberg B.T.L.H."/>
            <person name="Warris S."/>
            <person name="Nguyen H.D.T."/>
            <person name="van Gent-Pelzer M.P.E."/>
            <person name="Joly D.L."/>
            <person name="van de Geest H.C."/>
            <person name="Bonants P.J.M."/>
            <person name="Smith D.S."/>
            <person name="Levesque C.A."/>
            <person name="van der Lee T.A.J."/>
        </authorList>
    </citation>
    <scope>NUCLEOTIDE SEQUENCE [LARGE SCALE GENOMIC DNA]</scope>
    <source>
        <strain evidence="1 2">LEV6574</strain>
    </source>
</reference>
<dbReference type="AlphaFoldDB" id="A0A507CZ03"/>
<dbReference type="Proteomes" id="UP000320475">
    <property type="component" value="Unassembled WGS sequence"/>
</dbReference>
<evidence type="ECO:0000313" key="1">
    <source>
        <dbReference type="EMBL" id="TPX44375.1"/>
    </source>
</evidence>
<proteinExistence type="predicted"/>
<name>A0A507CZ03_9FUNG</name>
<organism evidence="1 2">
    <name type="scientific">Synchytrium endobioticum</name>
    <dbReference type="NCBI Taxonomy" id="286115"/>
    <lineage>
        <taxon>Eukaryota</taxon>
        <taxon>Fungi</taxon>
        <taxon>Fungi incertae sedis</taxon>
        <taxon>Chytridiomycota</taxon>
        <taxon>Chytridiomycota incertae sedis</taxon>
        <taxon>Chytridiomycetes</taxon>
        <taxon>Synchytriales</taxon>
        <taxon>Synchytriaceae</taxon>
        <taxon>Synchytrium</taxon>
    </lineage>
</organism>
<dbReference type="EMBL" id="QEAM01000185">
    <property type="protein sequence ID" value="TPX44375.1"/>
    <property type="molecule type" value="Genomic_DNA"/>
</dbReference>
<comment type="caution">
    <text evidence="1">The sequence shown here is derived from an EMBL/GenBank/DDBJ whole genome shotgun (WGS) entry which is preliminary data.</text>
</comment>
<protein>
    <submittedName>
        <fullName evidence="1">Uncharacterized protein</fullName>
    </submittedName>
</protein>
<sequence length="110" mass="13037">MFRLSSSIRAASSTRPTVLLQQQTRKQSTSVFAWNNLKKFVPQVPLSFEATLGQVWDGLYTNYRYKMVYPILLWIAFLQHNLWVPYTKESDKAVLRAKEERLQKLEYHQL</sequence>